<evidence type="ECO:0000313" key="2">
    <source>
        <dbReference type="Proteomes" id="UP000076643"/>
    </source>
</evidence>
<proteinExistence type="predicted"/>
<dbReference type="EMBL" id="AUYB01000136">
    <property type="protein sequence ID" value="KZN31643.1"/>
    <property type="molecule type" value="Genomic_DNA"/>
</dbReference>
<evidence type="ECO:0000313" key="1">
    <source>
        <dbReference type="EMBL" id="KZN31643.1"/>
    </source>
</evidence>
<name>A0A166V2D0_9GAMM</name>
<dbReference type="PATRIC" id="fig|1365250.3.peg.4383"/>
<accession>A0A166V2D0</accession>
<sequence length="44" mass="5247">MFMAILLVFSTHYAISKKITVLEVFSKNLNSELFKMWQKYFGNK</sequence>
<organism evidence="1 2">
    <name type="scientific">Pseudoalteromonas luteoviolacea DSM 6061</name>
    <dbReference type="NCBI Taxonomy" id="1365250"/>
    <lineage>
        <taxon>Bacteria</taxon>
        <taxon>Pseudomonadati</taxon>
        <taxon>Pseudomonadota</taxon>
        <taxon>Gammaproteobacteria</taxon>
        <taxon>Alteromonadales</taxon>
        <taxon>Pseudoalteromonadaceae</taxon>
        <taxon>Pseudoalteromonas</taxon>
    </lineage>
</organism>
<reference evidence="1 2" key="1">
    <citation type="submission" date="2013-07" db="EMBL/GenBank/DDBJ databases">
        <title>Comparative Genomic and Metabolomic Analysis of Twelve Strains of Pseudoalteromonas luteoviolacea.</title>
        <authorList>
            <person name="Vynne N.G."/>
            <person name="Mansson M."/>
            <person name="Gram L."/>
        </authorList>
    </citation>
    <scope>NUCLEOTIDE SEQUENCE [LARGE SCALE GENOMIC DNA]</scope>
    <source>
        <strain evidence="1 2">DSM 6061</strain>
    </source>
</reference>
<dbReference type="Proteomes" id="UP000076643">
    <property type="component" value="Unassembled WGS sequence"/>
</dbReference>
<gene>
    <name evidence="1" type="ORF">N475_04110</name>
</gene>
<keyword evidence="2" id="KW-1185">Reference proteome</keyword>
<protein>
    <submittedName>
        <fullName evidence="1">Uncharacterized protein</fullName>
    </submittedName>
</protein>
<comment type="caution">
    <text evidence="1">The sequence shown here is derived from an EMBL/GenBank/DDBJ whole genome shotgun (WGS) entry which is preliminary data.</text>
</comment>
<dbReference type="AlphaFoldDB" id="A0A166V2D0"/>